<dbReference type="Pfam" id="PF09324">
    <property type="entry name" value="Sec7-like_HDS"/>
    <property type="match status" value="1"/>
</dbReference>
<dbReference type="SMART" id="SM00222">
    <property type="entry name" value="Sec7"/>
    <property type="match status" value="1"/>
</dbReference>
<dbReference type="CDD" id="cd00171">
    <property type="entry name" value="Sec7"/>
    <property type="match status" value="1"/>
</dbReference>
<dbReference type="PANTHER" id="PTHR10663:SF375">
    <property type="entry name" value="LD29171P"/>
    <property type="match status" value="1"/>
</dbReference>
<dbReference type="InterPro" id="IPR016024">
    <property type="entry name" value="ARM-type_fold"/>
</dbReference>
<comment type="subcellular location">
    <subcellularLocation>
        <location evidence="1">Cytoplasm</location>
    </subcellularLocation>
</comment>
<dbReference type="Pfam" id="PF12783">
    <property type="entry name" value="Sec7-like_HUS"/>
    <property type="match status" value="1"/>
</dbReference>
<dbReference type="GO" id="GO:0005737">
    <property type="term" value="C:cytoplasm"/>
    <property type="evidence" value="ECO:0007669"/>
    <property type="project" value="UniProtKB-SubCell"/>
</dbReference>
<dbReference type="InterPro" id="IPR015403">
    <property type="entry name" value="Mon2/Sec7/BIG1-like_HDS"/>
</dbReference>
<feature type="region of interest" description="Disordered" evidence="3">
    <location>
        <begin position="325"/>
        <end position="367"/>
    </location>
</feature>
<protein>
    <recommendedName>
        <fullName evidence="4">SEC7 domain-containing protein</fullName>
    </recommendedName>
</protein>
<dbReference type="OrthoDB" id="278572at2759"/>
<feature type="compositionally biased region" description="Polar residues" evidence="3">
    <location>
        <begin position="73"/>
        <end position="82"/>
    </location>
</feature>
<dbReference type="Pfam" id="PF01369">
    <property type="entry name" value="Sec7"/>
    <property type="match status" value="1"/>
</dbReference>
<dbReference type="GO" id="GO:0032012">
    <property type="term" value="P:regulation of ARF protein signal transduction"/>
    <property type="evidence" value="ECO:0007669"/>
    <property type="project" value="InterPro"/>
</dbReference>
<keyword evidence="6" id="KW-1185">Reference proteome</keyword>
<feature type="compositionally biased region" description="Basic and acidic residues" evidence="3">
    <location>
        <begin position="51"/>
        <end position="71"/>
    </location>
</feature>
<dbReference type="PROSITE" id="PS50190">
    <property type="entry name" value="SEC7"/>
    <property type="match status" value="1"/>
</dbReference>
<feature type="domain" description="SEC7" evidence="4">
    <location>
        <begin position="815"/>
        <end position="983"/>
    </location>
</feature>
<feature type="compositionally biased region" description="Low complexity" evidence="3">
    <location>
        <begin position="399"/>
        <end position="409"/>
    </location>
</feature>
<feature type="compositionally biased region" description="Basic and acidic residues" evidence="3">
    <location>
        <begin position="339"/>
        <end position="350"/>
    </location>
</feature>
<dbReference type="GO" id="GO:0005085">
    <property type="term" value="F:guanyl-nucleotide exchange factor activity"/>
    <property type="evidence" value="ECO:0007669"/>
    <property type="project" value="InterPro"/>
</dbReference>
<evidence type="ECO:0000313" key="6">
    <source>
        <dbReference type="Proteomes" id="UP000015354"/>
    </source>
</evidence>
<evidence type="ECO:0000256" key="3">
    <source>
        <dbReference type="SAM" id="MobiDB-lite"/>
    </source>
</evidence>
<sequence>MFLEKEFRDILNSCEAVLTEEKNSNKERLVLYSVTRNLKKYVQSAFPPKHSSTEKDLSRARSAPREGREETVSSDVGSVQASKENKVGASMPPVAQPAVGTPSAEHLEELYTVSNFLKSADDINQLCYACCVTLIGDRESGGGSIAKGSSRLLMASLELAAAVLHSGIVPLHLEAAVPLYTFSSSNSGGSKFFLKLIGQTKKTAQVDSSSMASASKRNVRIALEDAVLAATDSVFSKDTTEKLQFVFINTLLAAAVPHLSRLDCSNTPHFRSNLLSMHADRLMKVLRLLFSFLSRPATSSILLDEVKRVIHLIVKSISQSVERHRSVLDDSMSESPLGKAEHREASKGAEEGSPIAPAASCGAKREQHAASDDRGSYVLDLTNVLELCSSIARNAPLSLSPSTATPSATGEVSGPSTSGDTNEGVRLTGTSDDDMRFNKSYLTLVTALNIALYLTVNGGPAFRNKSNVIDCIKNSLIPAAVRASLSSDFEVFRLSLNILLTCELRFGAQLVNETYTIFRHVYFRVLDSKFTTVAQKSLVIDAFQSYIEEPHNLISLFLNYDCNTHSLSVYEEMIHYLGALARPTSKASDTSARPRYNDLDNKLTVRLEWPVPQPLRRKALLTLLLVSESNIQWIERFDFGADESRSAPIASDVVTTLLHSSGTYESIPDNMDVQEEVNGRSDTMLTQNQKFLEARRYKDAFKSFLYLFNNKASPKSAIEFLNSSILVLQPSMTDSNDLPDKDEGNTNHRDPNATPHPAPREEPLAAAAGAEEEAAPIATGEQQRPDDGDPSPPTDEKADASGEDKRNEKDETHAGAEEVGTDAGETSESSVAKRTAEFLKENEDFIDKVILGDYFSKCYRDNTTKAIFEAWIKLHDFTKLSLDEALRLFLGGFKLLGEAQVVDRTMELFASHYCHQNPTVFSSADTAFVLSFSICMLNTDAHSRHVKNKMTFESFVKNNKGIDEGNDLDMNLLKGIYDRITKREIVLRPSTKCSVSSPQNVADHLTDEEDANKSRSNVLESIPILRHLSPIAAAFTDKVLLPMNAAGIFFGSSSRKREELYQEELKGALKEVMSALQGTQSSMPGIFLSATSIENALPMWEITVDLLCILLVASLEDLYESAESYDPSSTAISGVGNSAATPGSATAKDSTISLNERVAQYMQSTQSENYYQNLLQGLKNTMRVCCLFGNMGHTDMLLEHCYDLTELSQTVYVESYTEPRISVRKSMSRARLQLLNAFLNLFIAYGAYFTSRGWQAGYSAVSLLDALANGSDGMWRRQNARLVRQQKSSSSQTFNPSTKSTPPDTWFGNLQEVPRSIEASSVPNRIQILSSIRDIRKDQPVDLWLEKIFDASRYPSLAQMQMANGLALVCQKELQCRRTFSVTKLFDFVNICASISSRLQWRDLWSNASVVFVNAGEMSADVALPVLDGLRLIALSYLMLEELSNYTFQKDVLRPFEAILTANTDTQVRLRVIDIIAELIDLRAAHLASGWHIAFSCLSHAAVYPQVAETAWRECVRIMSRHIDYIKDCFGDLIFCLTSFSCGTETIALSAVSYLVACGHWLQYGLEPPPSDVTTAEEVLRWASRFRSARVGTLTAQTLDRHFTRVTLAPEPLTSSNLLNKPSTFTNKTVYHLWCSLFEGMVPILVIHESVRVRAHTISCMWYLLKLYGETFSDDVLVSLFHGMLCPVLQTLATQVPAKDSTALDRMDYRILLSLALRGMFSACASRSRTLRLACETLVSIILRTDMSAEPFACDFVDIVVRICEDIMEAVHEARNGSASDDTPALFASFDFASQPTSFFTHAHETCDYTWLTEQVDPFFLGLLHENKQIGRLDIVHLKRSAGWTELHSSETVGSSKIRFPSFLFKKEVVPDACSLTIYIQQSVSDCFVKGLLPTAEGFVMGSKTNREMQLMLFSAYRHIMFGITHYTLITQDIEGFSQLLECAVVTEDKTVDEASMRPIEYLLLTPFKFVLVDLILNCLGEEFRRTTEPLVAEKADLMLHTMTEARDYCMNEESTSVLSAEKEGSESRRASISHADSNRRDCVLENKSFKDVFKACLCTDISARGVTYSSTRSANERKRVFFEWLYLTHVLTVRCTLALSKEHSALYHQSASLFFGLLRVLPSDIEEHSIGGFLRSCWSELNLHCSMPEETALGLCVGCLQRTVAL</sequence>
<dbReference type="InterPro" id="IPR000904">
    <property type="entry name" value="Sec7_dom"/>
</dbReference>
<feature type="region of interest" description="Disordered" evidence="3">
    <location>
        <begin position="1126"/>
        <end position="1148"/>
    </location>
</feature>
<dbReference type="Proteomes" id="UP000015354">
    <property type="component" value="Unassembled WGS sequence"/>
</dbReference>
<dbReference type="PANTHER" id="PTHR10663">
    <property type="entry name" value="GUANYL-NUCLEOTIDE EXCHANGE FACTOR"/>
    <property type="match status" value="1"/>
</dbReference>
<comment type="caution">
    <text evidence="5">The sequence shown here is derived from an EMBL/GenBank/DDBJ whole genome shotgun (WGS) entry which is preliminary data.</text>
</comment>
<dbReference type="FunFam" id="1.10.1000.11:FF:000002">
    <property type="entry name" value="Cytohesin 1"/>
    <property type="match status" value="1"/>
</dbReference>
<dbReference type="Gene3D" id="1.10.1000.11">
    <property type="entry name" value="Arf Nucleotide-binding Site Opener,domain 2"/>
    <property type="match status" value="1"/>
</dbReference>
<evidence type="ECO:0000256" key="2">
    <source>
        <dbReference type="ARBA" id="ARBA00022490"/>
    </source>
</evidence>
<keyword evidence="2" id="KW-0963">Cytoplasm</keyword>
<dbReference type="SUPFAM" id="SSF48425">
    <property type="entry name" value="Sec7 domain"/>
    <property type="match status" value="1"/>
</dbReference>
<evidence type="ECO:0000313" key="5">
    <source>
        <dbReference type="EMBL" id="EPY28705.1"/>
    </source>
</evidence>
<reference evidence="5 6" key="1">
    <citation type="journal article" date="2013" name="PLoS ONE">
        <title>Predicting the Proteins of Angomonas deanei, Strigomonas culicis and Their Respective Endosymbionts Reveals New Aspects of the Trypanosomatidae Family.</title>
        <authorList>
            <person name="Motta M.C."/>
            <person name="Martins A.C."/>
            <person name="de Souza S.S."/>
            <person name="Catta-Preta C.M."/>
            <person name="Silva R."/>
            <person name="Klein C.C."/>
            <person name="de Almeida L.G."/>
            <person name="de Lima Cunha O."/>
            <person name="Ciapina L.P."/>
            <person name="Brocchi M."/>
            <person name="Colabardini A.C."/>
            <person name="de Araujo Lima B."/>
            <person name="Machado C.R."/>
            <person name="de Almeida Soares C.M."/>
            <person name="Probst C.M."/>
            <person name="de Menezes C.B."/>
            <person name="Thompson C.E."/>
            <person name="Bartholomeu D.C."/>
            <person name="Gradia D.F."/>
            <person name="Pavoni D.P."/>
            <person name="Grisard E.C."/>
            <person name="Fantinatti-Garboggini F."/>
            <person name="Marchini F.K."/>
            <person name="Rodrigues-Luiz G.F."/>
            <person name="Wagner G."/>
            <person name="Goldman G.H."/>
            <person name="Fietto J.L."/>
            <person name="Elias M.C."/>
            <person name="Goldman M.H."/>
            <person name="Sagot M.F."/>
            <person name="Pereira M."/>
            <person name="Stoco P.H."/>
            <person name="de Mendonca-Neto R.P."/>
            <person name="Teixeira S.M."/>
            <person name="Maciel T.E."/>
            <person name="de Oliveira Mendes T.A."/>
            <person name="Urmenyi T.P."/>
            <person name="de Souza W."/>
            <person name="Schenkman S."/>
            <person name="de Vasconcelos A.T."/>
        </authorList>
    </citation>
    <scope>NUCLEOTIDE SEQUENCE [LARGE SCALE GENOMIC DNA]</scope>
</reference>
<dbReference type="SUPFAM" id="SSF48371">
    <property type="entry name" value="ARM repeat"/>
    <property type="match status" value="1"/>
</dbReference>
<dbReference type="InterPro" id="IPR032691">
    <property type="entry name" value="Mon2/Sec7/BIG1-like_HUS"/>
</dbReference>
<feature type="compositionally biased region" description="Basic and acidic residues" evidence="3">
    <location>
        <begin position="794"/>
        <end position="816"/>
    </location>
</feature>
<feature type="compositionally biased region" description="Polar residues" evidence="3">
    <location>
        <begin position="1285"/>
        <end position="1303"/>
    </location>
</feature>
<gene>
    <name evidence="5" type="ORF">STCU_04922</name>
</gene>
<feature type="region of interest" description="Disordered" evidence="3">
    <location>
        <begin position="399"/>
        <end position="431"/>
    </location>
</feature>
<feature type="region of interest" description="Disordered" evidence="3">
    <location>
        <begin position="1285"/>
        <end position="1305"/>
    </location>
</feature>
<proteinExistence type="predicted"/>
<name>S9VYF6_9TRYP</name>
<evidence type="ECO:0000256" key="1">
    <source>
        <dbReference type="ARBA" id="ARBA00004496"/>
    </source>
</evidence>
<dbReference type="EMBL" id="ATMH01004922">
    <property type="protein sequence ID" value="EPY28705.1"/>
    <property type="molecule type" value="Genomic_DNA"/>
</dbReference>
<feature type="compositionally biased region" description="Basic and acidic residues" evidence="3">
    <location>
        <begin position="738"/>
        <end position="751"/>
    </location>
</feature>
<dbReference type="InterPro" id="IPR023394">
    <property type="entry name" value="Sec7_C_sf"/>
</dbReference>
<evidence type="ECO:0000259" key="4">
    <source>
        <dbReference type="PROSITE" id="PS50190"/>
    </source>
</evidence>
<accession>S9VYF6</accession>
<feature type="region of interest" description="Disordered" evidence="3">
    <location>
        <begin position="45"/>
        <end position="99"/>
    </location>
</feature>
<dbReference type="InterPro" id="IPR035999">
    <property type="entry name" value="Sec7_dom_sf"/>
</dbReference>
<feature type="region of interest" description="Disordered" evidence="3">
    <location>
        <begin position="732"/>
        <end position="830"/>
    </location>
</feature>
<organism evidence="5 6">
    <name type="scientific">Strigomonas culicis</name>
    <dbReference type="NCBI Taxonomy" id="28005"/>
    <lineage>
        <taxon>Eukaryota</taxon>
        <taxon>Discoba</taxon>
        <taxon>Euglenozoa</taxon>
        <taxon>Kinetoplastea</taxon>
        <taxon>Metakinetoplastina</taxon>
        <taxon>Trypanosomatida</taxon>
        <taxon>Trypanosomatidae</taxon>
        <taxon>Strigomonadinae</taxon>
        <taxon>Strigomonas</taxon>
    </lineage>
</organism>